<comment type="caution">
    <text evidence="1">The sequence shown here is derived from an EMBL/GenBank/DDBJ whole genome shotgun (WGS) entry which is preliminary data.</text>
</comment>
<reference evidence="1 2" key="1">
    <citation type="submission" date="2021-10" db="EMBL/GenBank/DDBJ databases">
        <authorList>
            <person name="Criscuolo A."/>
        </authorList>
    </citation>
    <scope>NUCLEOTIDE SEQUENCE [LARGE SCALE GENOMIC DNA]</scope>
    <source>
        <strain evidence="2">CIP 111883</strain>
    </source>
</reference>
<protein>
    <submittedName>
        <fullName evidence="1">Uncharacterized protein</fullName>
    </submittedName>
</protein>
<evidence type="ECO:0000313" key="2">
    <source>
        <dbReference type="Proteomes" id="UP000789833"/>
    </source>
</evidence>
<dbReference type="Proteomes" id="UP000789833">
    <property type="component" value="Unassembled WGS sequence"/>
</dbReference>
<keyword evidence="2" id="KW-1185">Reference proteome</keyword>
<organism evidence="1 2">
    <name type="scientific">Sutcliffiella rhizosphaerae</name>
    <dbReference type="NCBI Taxonomy" id="2880967"/>
    <lineage>
        <taxon>Bacteria</taxon>
        <taxon>Bacillati</taxon>
        <taxon>Bacillota</taxon>
        <taxon>Bacilli</taxon>
        <taxon>Bacillales</taxon>
        <taxon>Bacillaceae</taxon>
        <taxon>Sutcliffiella</taxon>
    </lineage>
</organism>
<dbReference type="EMBL" id="CAKJTJ010000025">
    <property type="protein sequence ID" value="CAG9622698.1"/>
    <property type="molecule type" value="Genomic_DNA"/>
</dbReference>
<accession>A0ABN8AHS3</accession>
<evidence type="ECO:0000313" key="1">
    <source>
        <dbReference type="EMBL" id="CAG9622698.1"/>
    </source>
</evidence>
<gene>
    <name evidence="1" type="ORF">BACCIP111883_03489</name>
</gene>
<name>A0ABN8AHS3_9BACI</name>
<proteinExistence type="predicted"/>
<sequence length="33" mass="3546">MGAFAIALNKIYLIVLLHTGAILEQGSAPIFLF</sequence>